<feature type="domain" description="NAD-dependent epimerase/dehydratase" evidence="2">
    <location>
        <begin position="3"/>
        <end position="220"/>
    </location>
</feature>
<dbReference type="SUPFAM" id="SSF51735">
    <property type="entry name" value="NAD(P)-binding Rossmann-fold domains"/>
    <property type="match status" value="1"/>
</dbReference>
<dbReference type="PANTHER" id="PTHR11092:SF0">
    <property type="entry name" value="EPIMERASE FAMILY PROTEIN SDR39U1"/>
    <property type="match status" value="1"/>
</dbReference>
<dbReference type="InterPro" id="IPR010099">
    <property type="entry name" value="SDR39U1"/>
</dbReference>
<protein>
    <submittedName>
        <fullName evidence="4">Cell division inhibitor</fullName>
    </submittedName>
</protein>
<reference evidence="4" key="1">
    <citation type="submission" date="2020-02" db="EMBL/GenBank/DDBJ databases">
        <authorList>
            <person name="Meier V. D."/>
        </authorList>
    </citation>
    <scope>NUCLEOTIDE SEQUENCE</scope>
    <source>
        <strain evidence="4">AVDCRST_MAG55</strain>
    </source>
</reference>
<name>A0A6J4P8C7_9ACTN</name>
<dbReference type="PANTHER" id="PTHR11092">
    <property type="entry name" value="SUGAR NUCLEOTIDE EPIMERASE RELATED"/>
    <property type="match status" value="1"/>
</dbReference>
<dbReference type="EMBL" id="CADCUZ010000039">
    <property type="protein sequence ID" value="CAA9406234.1"/>
    <property type="molecule type" value="Genomic_DNA"/>
</dbReference>
<comment type="similarity">
    <text evidence="1">Belongs to the NAD(P)-dependent epimerase/dehydratase family. SDR39U1 subfamily.</text>
</comment>
<dbReference type="InterPro" id="IPR013549">
    <property type="entry name" value="DUF1731"/>
</dbReference>
<dbReference type="Gene3D" id="3.40.50.720">
    <property type="entry name" value="NAD(P)-binding Rossmann-like Domain"/>
    <property type="match status" value="1"/>
</dbReference>
<sequence>MNVLISGATGLIGSALIPELEAGGHKVIRLSRSQTGPDTIHWDPSTGTIDGDLEGTDAVVHLAGESIAQGRWNGQKKRRILESRVQGTRLLAERIASLAAPPGVVVSTSAVGYYGDRGDEVLTEESPPGAGFLAGVCREWEAAAEPARRGGVRVVHPRIGIVLSPKGGALGTTLPIFKLGGGGKIGNGGQWWSWVALDDVVGSIVHALTDEALEGPVNVGSPNPMTNAEYTKVLGRVLGRPTVLPLPAPAARLLLGEVADALLLASQRMEPAKLKTMGYAFRYPQLEGALRHLLGK</sequence>
<evidence type="ECO:0000256" key="1">
    <source>
        <dbReference type="ARBA" id="ARBA00009353"/>
    </source>
</evidence>
<gene>
    <name evidence="4" type="ORF">AVDCRST_MAG55-1009</name>
</gene>
<accession>A0A6J4P8C7</accession>
<evidence type="ECO:0000259" key="3">
    <source>
        <dbReference type="Pfam" id="PF08338"/>
    </source>
</evidence>
<organism evidence="4">
    <name type="scientific">uncultured Rubrobacteraceae bacterium</name>
    <dbReference type="NCBI Taxonomy" id="349277"/>
    <lineage>
        <taxon>Bacteria</taxon>
        <taxon>Bacillati</taxon>
        <taxon>Actinomycetota</taxon>
        <taxon>Rubrobacteria</taxon>
        <taxon>Rubrobacterales</taxon>
        <taxon>Rubrobacteraceae</taxon>
        <taxon>environmental samples</taxon>
    </lineage>
</organism>
<feature type="domain" description="DUF1731" evidence="3">
    <location>
        <begin position="246"/>
        <end position="293"/>
    </location>
</feature>
<evidence type="ECO:0000259" key="2">
    <source>
        <dbReference type="Pfam" id="PF01370"/>
    </source>
</evidence>
<dbReference type="InterPro" id="IPR036291">
    <property type="entry name" value="NAD(P)-bd_dom_sf"/>
</dbReference>
<dbReference type="AlphaFoldDB" id="A0A6J4P8C7"/>
<dbReference type="NCBIfam" id="TIGR01777">
    <property type="entry name" value="yfcH"/>
    <property type="match status" value="1"/>
</dbReference>
<dbReference type="Pfam" id="PF01370">
    <property type="entry name" value="Epimerase"/>
    <property type="match status" value="1"/>
</dbReference>
<dbReference type="CDD" id="cd05242">
    <property type="entry name" value="SDR_a8"/>
    <property type="match status" value="1"/>
</dbReference>
<evidence type="ECO:0000313" key="4">
    <source>
        <dbReference type="EMBL" id="CAA9406234.1"/>
    </source>
</evidence>
<proteinExistence type="inferred from homology"/>
<dbReference type="Pfam" id="PF08338">
    <property type="entry name" value="DUF1731"/>
    <property type="match status" value="1"/>
</dbReference>
<dbReference type="InterPro" id="IPR001509">
    <property type="entry name" value="Epimerase_deHydtase"/>
</dbReference>